<dbReference type="SUPFAM" id="SSF103473">
    <property type="entry name" value="MFS general substrate transporter"/>
    <property type="match status" value="1"/>
</dbReference>
<comment type="subcellular location">
    <subcellularLocation>
        <location evidence="1">Membrane</location>
        <topology evidence="1">Multi-pass membrane protein</topology>
    </subcellularLocation>
</comment>
<comment type="caution">
    <text evidence="8">The sequence shown here is derived from an EMBL/GenBank/DDBJ whole genome shotgun (WGS) entry which is preliminary data.</text>
</comment>
<name>A0A0G2EEP2_PHACM</name>
<feature type="transmembrane region" description="Helical" evidence="6">
    <location>
        <begin position="198"/>
        <end position="219"/>
    </location>
</feature>
<feature type="domain" description="Major facilitator superfamily (MFS) profile" evidence="7">
    <location>
        <begin position="38"/>
        <end position="562"/>
    </location>
</feature>
<feature type="compositionally biased region" description="Basic and acidic residues" evidence="5">
    <location>
        <begin position="586"/>
        <end position="598"/>
    </location>
</feature>
<evidence type="ECO:0000313" key="9">
    <source>
        <dbReference type="Proteomes" id="UP000053317"/>
    </source>
</evidence>
<organism evidence="8 9">
    <name type="scientific">Phaeomoniella chlamydospora</name>
    <name type="common">Phaeoacremonium chlamydosporum</name>
    <dbReference type="NCBI Taxonomy" id="158046"/>
    <lineage>
        <taxon>Eukaryota</taxon>
        <taxon>Fungi</taxon>
        <taxon>Dikarya</taxon>
        <taxon>Ascomycota</taxon>
        <taxon>Pezizomycotina</taxon>
        <taxon>Eurotiomycetes</taxon>
        <taxon>Chaetothyriomycetidae</taxon>
        <taxon>Phaeomoniellales</taxon>
        <taxon>Phaeomoniellaceae</taxon>
        <taxon>Phaeomoniella</taxon>
    </lineage>
</organism>
<sequence length="598" mass="66067">MLLSGLFSKSAVPKDQPELIQAGVRKVDILKRTWSRNELLIAFAGLYLTTFTFDFVNYSTSTYSAYATSAFSKHSLLSASRVVATITNLLSYPIIAKLSDAIGRAELFAFSIALSTIALILYAACQNIETYFVGVLFDSIGGVGFSITQQVFIADMTSLVNRGLWSSLPDTIGSIPTLYLGTIVADEMLEHSTWRWGYGMWATILPFCALPLILTVWVFQRKAEKQEGYESQRATILADVRSQDSIFRKIHQLLWVELDAFGALLLIAGLSLILVPISLTGSQKSDRWSQPHFIAMLVVGFVIAAAFVVWDAFFAKKPFVPYRLIKHRSVVAACILSMLDFFHYSVFTTFFTSYLQVAGHYSAGHATRIDNALRVAFQIASLVAAVLMKYSKRAKPWILVGVPLMVLGQGLQIYLVNIHGTHAANEASFVTAKTLVGVGRGFYQTAAQVTIQAIVSHQEVAVVTAVFFAAMNLGGAIGTSVSGAIWRGTLPEKLYNYLPAAYKSQAMKIFSSIKVAMKYKVGTEARSAIDQAYRESQKLLAIAGTVALVPMLLAMWFFKNVDLLKEDKDREHASMDTPKQVEPSEQVDRKELPKQEKK</sequence>
<evidence type="ECO:0000256" key="4">
    <source>
        <dbReference type="ARBA" id="ARBA00023136"/>
    </source>
</evidence>
<keyword evidence="4 6" id="KW-0472">Membrane</keyword>
<proteinExistence type="predicted"/>
<feature type="transmembrane region" description="Helical" evidence="6">
    <location>
        <begin position="258"/>
        <end position="279"/>
    </location>
</feature>
<keyword evidence="3 6" id="KW-1133">Transmembrane helix</keyword>
<feature type="transmembrane region" description="Helical" evidence="6">
    <location>
        <begin position="330"/>
        <end position="352"/>
    </location>
</feature>
<dbReference type="InterPro" id="IPR036259">
    <property type="entry name" value="MFS_trans_sf"/>
</dbReference>
<keyword evidence="2 6" id="KW-0812">Transmembrane</keyword>
<feature type="transmembrane region" description="Helical" evidence="6">
    <location>
        <begin position="460"/>
        <end position="486"/>
    </location>
</feature>
<evidence type="ECO:0000256" key="6">
    <source>
        <dbReference type="SAM" id="Phobius"/>
    </source>
</evidence>
<feature type="transmembrane region" description="Helical" evidence="6">
    <location>
        <begin position="372"/>
        <end position="390"/>
    </location>
</feature>
<feature type="transmembrane region" description="Helical" evidence="6">
    <location>
        <begin position="39"/>
        <end position="56"/>
    </location>
</feature>
<evidence type="ECO:0000256" key="5">
    <source>
        <dbReference type="SAM" id="MobiDB-lite"/>
    </source>
</evidence>
<dbReference type="Gene3D" id="1.20.1250.20">
    <property type="entry name" value="MFS general substrate transporter like domains"/>
    <property type="match status" value="2"/>
</dbReference>
<feature type="transmembrane region" description="Helical" evidence="6">
    <location>
        <begin position="107"/>
        <end position="124"/>
    </location>
</feature>
<reference evidence="8 9" key="2">
    <citation type="submission" date="2015-05" db="EMBL/GenBank/DDBJ databases">
        <authorList>
            <person name="Morales-Cruz A."/>
            <person name="Amrine K.C."/>
            <person name="Cantu D."/>
        </authorList>
    </citation>
    <scope>NUCLEOTIDE SEQUENCE [LARGE SCALE GENOMIC DNA]</scope>
    <source>
        <strain evidence="8">UCRPC4</strain>
    </source>
</reference>
<dbReference type="OrthoDB" id="2241241at2759"/>
<keyword evidence="9" id="KW-1185">Reference proteome</keyword>
<evidence type="ECO:0000256" key="2">
    <source>
        <dbReference type="ARBA" id="ARBA00022692"/>
    </source>
</evidence>
<evidence type="ECO:0000259" key="7">
    <source>
        <dbReference type="PROSITE" id="PS50850"/>
    </source>
</evidence>
<evidence type="ECO:0000256" key="1">
    <source>
        <dbReference type="ARBA" id="ARBA00004141"/>
    </source>
</evidence>
<dbReference type="Pfam" id="PF07690">
    <property type="entry name" value="MFS_1"/>
    <property type="match status" value="1"/>
</dbReference>
<gene>
    <name evidence="8" type="ORF">UCRPC4_g03763</name>
</gene>
<accession>A0A0G2EEP2</accession>
<dbReference type="InterPro" id="IPR020846">
    <property type="entry name" value="MFS_dom"/>
</dbReference>
<reference evidence="8 9" key="1">
    <citation type="submission" date="2015-05" db="EMBL/GenBank/DDBJ databases">
        <title>Distinctive expansion of gene families associated with plant cell wall degradation and secondary metabolism in the genomes of grapevine trunk pathogens.</title>
        <authorList>
            <person name="Lawrence D.P."/>
            <person name="Travadon R."/>
            <person name="Rolshausen P.E."/>
            <person name="Baumgartner K."/>
        </authorList>
    </citation>
    <scope>NUCLEOTIDE SEQUENCE [LARGE SCALE GENOMIC DNA]</scope>
    <source>
        <strain evidence="8">UCRPC4</strain>
    </source>
</reference>
<dbReference type="PANTHER" id="PTHR23501:SF87">
    <property type="entry name" value="SIDEROPHORE IRON TRANSPORTER 2"/>
    <property type="match status" value="1"/>
</dbReference>
<dbReference type="GO" id="GO:0005886">
    <property type="term" value="C:plasma membrane"/>
    <property type="evidence" value="ECO:0007669"/>
    <property type="project" value="TreeGrafter"/>
</dbReference>
<evidence type="ECO:0000313" key="8">
    <source>
        <dbReference type="EMBL" id="KKY21327.1"/>
    </source>
</evidence>
<feature type="transmembrane region" description="Helical" evidence="6">
    <location>
        <begin position="397"/>
        <end position="415"/>
    </location>
</feature>
<feature type="transmembrane region" description="Helical" evidence="6">
    <location>
        <begin position="291"/>
        <end position="310"/>
    </location>
</feature>
<dbReference type="Proteomes" id="UP000053317">
    <property type="component" value="Unassembled WGS sequence"/>
</dbReference>
<feature type="transmembrane region" description="Helical" evidence="6">
    <location>
        <begin position="539"/>
        <end position="558"/>
    </location>
</feature>
<feature type="region of interest" description="Disordered" evidence="5">
    <location>
        <begin position="569"/>
        <end position="598"/>
    </location>
</feature>
<protein>
    <submittedName>
        <fullName evidence="8">Putative siderophore iron transporter mira</fullName>
    </submittedName>
</protein>
<dbReference type="InterPro" id="IPR011701">
    <property type="entry name" value="MFS"/>
</dbReference>
<dbReference type="PANTHER" id="PTHR23501">
    <property type="entry name" value="MAJOR FACILITATOR SUPERFAMILY"/>
    <property type="match status" value="1"/>
</dbReference>
<evidence type="ECO:0000256" key="3">
    <source>
        <dbReference type="ARBA" id="ARBA00022989"/>
    </source>
</evidence>
<dbReference type="PROSITE" id="PS50850">
    <property type="entry name" value="MFS"/>
    <property type="match status" value="1"/>
</dbReference>
<dbReference type="EMBL" id="LCWF01000086">
    <property type="protein sequence ID" value="KKY21327.1"/>
    <property type="molecule type" value="Genomic_DNA"/>
</dbReference>
<dbReference type="GO" id="GO:0015343">
    <property type="term" value="F:siderophore-iron transmembrane transporter activity"/>
    <property type="evidence" value="ECO:0007669"/>
    <property type="project" value="TreeGrafter"/>
</dbReference>
<dbReference type="AlphaFoldDB" id="A0A0G2EEP2"/>